<accession>A0A9Q9APL6</accession>
<feature type="transmembrane region" description="Helical" evidence="1">
    <location>
        <begin position="429"/>
        <end position="446"/>
    </location>
</feature>
<keyword evidence="1" id="KW-0812">Transmembrane</keyword>
<evidence type="ECO:0000313" key="3">
    <source>
        <dbReference type="Proteomes" id="UP001056384"/>
    </source>
</evidence>
<keyword evidence="1" id="KW-1133">Transmembrane helix</keyword>
<keyword evidence="3" id="KW-1185">Reference proteome</keyword>
<dbReference type="InterPro" id="IPR053143">
    <property type="entry name" value="Arylsulfate_ST"/>
</dbReference>
<dbReference type="Proteomes" id="UP001056384">
    <property type="component" value="Chromosome 2"/>
</dbReference>
<name>A0A9Q9APL6_9PEZI</name>
<dbReference type="PANTHER" id="PTHR35340">
    <property type="entry name" value="PQQ ENZYME REPEAT PROTEIN-RELATED"/>
    <property type="match status" value="1"/>
</dbReference>
<proteinExistence type="predicted"/>
<dbReference type="InterPro" id="IPR039535">
    <property type="entry name" value="ASST-like"/>
</dbReference>
<dbReference type="EMBL" id="CP099419">
    <property type="protein sequence ID" value="USW49752.1"/>
    <property type="molecule type" value="Genomic_DNA"/>
</dbReference>
<organism evidence="2 3">
    <name type="scientific">Septoria linicola</name>
    <dbReference type="NCBI Taxonomy" id="215465"/>
    <lineage>
        <taxon>Eukaryota</taxon>
        <taxon>Fungi</taxon>
        <taxon>Dikarya</taxon>
        <taxon>Ascomycota</taxon>
        <taxon>Pezizomycotina</taxon>
        <taxon>Dothideomycetes</taxon>
        <taxon>Dothideomycetidae</taxon>
        <taxon>Mycosphaerellales</taxon>
        <taxon>Mycosphaerellaceae</taxon>
        <taxon>Septoria</taxon>
    </lineage>
</organism>
<reference evidence="2" key="1">
    <citation type="submission" date="2022-06" db="EMBL/GenBank/DDBJ databases">
        <title>Complete genome sequences of two strains of the flax pathogen Septoria linicola.</title>
        <authorList>
            <person name="Lapalu N."/>
            <person name="Simon A."/>
            <person name="Demenou B."/>
            <person name="Paumier D."/>
            <person name="Guillot M.-P."/>
            <person name="Gout L."/>
            <person name="Valade R."/>
        </authorList>
    </citation>
    <scope>NUCLEOTIDE SEQUENCE</scope>
    <source>
        <strain evidence="2">SE15195</strain>
    </source>
</reference>
<dbReference type="PANTHER" id="PTHR35340:SF8">
    <property type="entry name" value="ASST-DOMAIN-CONTAINING PROTEIN"/>
    <property type="match status" value="1"/>
</dbReference>
<sequence>MADDFRISRVKNQDLMTVLHNENGQGVIIKPTYGVRNAVRLGDPRTLNIHEFHFVGNGSRALVIKSNKTTATIDDCRSVGIAAPCTAEFDGFEEFETETWQSVFSWTSLGRIGLNESTRDDGTTIESRCSSGWDFLHVNSVDKCADWDYLMSARFTDTIYKISHLDGSIVWRLGGTNSDFDMAGLTFSGQHSVRHVSSTNTQTVISILDNAIKDEIQPTHTHSRGLLLKLNTSSWPMTVTKLAEYQHPHGEGAYAHARGNYQTLDSGNVLIGWSKQAIQSEHTADGKLVMDAQLVPEWLGSYRNYKFPFVGQPREKIYVVARSEQHNGKASTAVWVSWNGATEVVEWHCYKHDVSASEASNEELIASAKKIGVETQLRTDGHVESVVVKAIDRDGTILGSSRVAKVQQAGDNWSHVKEAVPALGQQHPSALLMVSMCWSLLIYLAWRKCWLQRARRCDFSRYVMAISPMLAAESEPDASNSVRRHRLYT</sequence>
<dbReference type="OrthoDB" id="5427350at2759"/>
<keyword evidence="1" id="KW-0472">Membrane</keyword>
<protein>
    <submittedName>
        <fullName evidence="2">Arylsulfotransferase</fullName>
    </submittedName>
</protein>
<dbReference type="Pfam" id="PF14269">
    <property type="entry name" value="Arylsulfotran_2"/>
    <property type="match status" value="1"/>
</dbReference>
<gene>
    <name evidence="2" type="ORF">Slin15195_G030710</name>
</gene>
<evidence type="ECO:0000256" key="1">
    <source>
        <dbReference type="SAM" id="Phobius"/>
    </source>
</evidence>
<dbReference type="AlphaFoldDB" id="A0A9Q9APL6"/>
<evidence type="ECO:0000313" key="2">
    <source>
        <dbReference type="EMBL" id="USW49752.1"/>
    </source>
</evidence>